<dbReference type="SUPFAM" id="SSF46689">
    <property type="entry name" value="Homeodomain-like"/>
    <property type="match status" value="1"/>
</dbReference>
<dbReference type="Gene3D" id="1.10.357.10">
    <property type="entry name" value="Tetracycline Repressor, domain 2"/>
    <property type="match status" value="1"/>
</dbReference>
<evidence type="ECO:0000256" key="1">
    <source>
        <dbReference type="ARBA" id="ARBA00023015"/>
    </source>
</evidence>
<evidence type="ECO:0000256" key="2">
    <source>
        <dbReference type="ARBA" id="ARBA00023125"/>
    </source>
</evidence>
<dbReference type="GO" id="GO:0003677">
    <property type="term" value="F:DNA binding"/>
    <property type="evidence" value="ECO:0007669"/>
    <property type="project" value="UniProtKB-KW"/>
</dbReference>
<dbReference type="Gene3D" id="1.10.10.60">
    <property type="entry name" value="Homeodomain-like"/>
    <property type="match status" value="1"/>
</dbReference>
<accession>A0A0C1R2M3</accession>
<dbReference type="InterPro" id="IPR001647">
    <property type="entry name" value="HTH_TetR"/>
</dbReference>
<dbReference type="EMBL" id="AYSO01000013">
    <property type="protein sequence ID" value="KIE47772.1"/>
    <property type="molecule type" value="Genomic_DNA"/>
</dbReference>
<dbReference type="Pfam" id="PF17922">
    <property type="entry name" value="TetR_C_17"/>
    <property type="match status" value="1"/>
</dbReference>
<dbReference type="Pfam" id="PF00440">
    <property type="entry name" value="TetR_N"/>
    <property type="match status" value="1"/>
</dbReference>
<evidence type="ECO:0000313" key="6">
    <source>
        <dbReference type="EMBL" id="KIE47772.1"/>
    </source>
</evidence>
<evidence type="ECO:0000313" key="7">
    <source>
        <dbReference type="Proteomes" id="UP000031366"/>
    </source>
</evidence>
<evidence type="ECO:0000256" key="3">
    <source>
        <dbReference type="ARBA" id="ARBA00023163"/>
    </source>
</evidence>
<name>A0A0C1R2M3_9CLOT</name>
<keyword evidence="3" id="KW-0804">Transcription</keyword>
<sequence>MPQVSEKYLEARKSKIAKAAVNVFAKKGYSNATMKDIMDEAKISRGGLYAHFENIDSVFVAALKYDDFLNMKSVLSPNPKEPLLPQLKDWIQKTVLSIQNSETNLVRAKSEFFLSHDVSEIPYLRERHEKLANAIQLFINMGIETGEFRDKTDVNSFSELLIAMIDGIMLQQYNQFCPSIKLSKIFDLLNTMIESILF</sequence>
<feature type="domain" description="YfiR C-terminal" evidence="5">
    <location>
        <begin position="86"/>
        <end position="173"/>
    </location>
</feature>
<reference evidence="6 7" key="1">
    <citation type="journal article" date="2015" name="Infect. Genet. Evol.">
        <title>Genomic sequences of six botulinum neurotoxin-producing strains representing three clostridial species illustrate the mobility and diversity of botulinum neurotoxin genes.</title>
        <authorList>
            <person name="Smith T.J."/>
            <person name="Hill K.K."/>
            <person name="Xie G."/>
            <person name="Foley B.T."/>
            <person name="Williamson C.H."/>
            <person name="Foster J.T."/>
            <person name="Johnson S.L."/>
            <person name="Chertkov O."/>
            <person name="Teshima H."/>
            <person name="Gibbons H.S."/>
            <person name="Johnsky L.A."/>
            <person name="Karavis M.A."/>
            <person name="Smith L.A."/>
        </authorList>
    </citation>
    <scope>NUCLEOTIDE SEQUENCE [LARGE SCALE GENOMIC DNA]</scope>
    <source>
        <strain evidence="6 7">CDC 2741</strain>
    </source>
</reference>
<dbReference type="InterPro" id="IPR009057">
    <property type="entry name" value="Homeodomain-like_sf"/>
</dbReference>
<dbReference type="Proteomes" id="UP000031366">
    <property type="component" value="Unassembled WGS sequence"/>
</dbReference>
<dbReference type="PRINTS" id="PR00455">
    <property type="entry name" value="HTHTETR"/>
</dbReference>
<evidence type="ECO:0000259" key="5">
    <source>
        <dbReference type="Pfam" id="PF17922"/>
    </source>
</evidence>
<dbReference type="OrthoDB" id="9814703at2"/>
<dbReference type="PANTHER" id="PTHR47506:SF6">
    <property type="entry name" value="HTH-TYPE TRANSCRIPTIONAL REPRESSOR NEMR"/>
    <property type="match status" value="1"/>
</dbReference>
<dbReference type="InterPro" id="IPR041612">
    <property type="entry name" value="YfiR_C"/>
</dbReference>
<dbReference type="STRING" id="29341.RSJ17_17455"/>
<dbReference type="AlphaFoldDB" id="A0A0C1R2M3"/>
<dbReference type="InterPro" id="IPR036271">
    <property type="entry name" value="Tet_transcr_reg_TetR-rel_C_sf"/>
</dbReference>
<keyword evidence="7" id="KW-1185">Reference proteome</keyword>
<proteinExistence type="predicted"/>
<comment type="caution">
    <text evidence="6">The sequence shown here is derived from an EMBL/GenBank/DDBJ whole genome shotgun (WGS) entry which is preliminary data.</text>
</comment>
<keyword evidence="2" id="KW-0238">DNA-binding</keyword>
<evidence type="ECO:0000259" key="4">
    <source>
        <dbReference type="Pfam" id="PF00440"/>
    </source>
</evidence>
<feature type="domain" description="HTH tetR-type" evidence="4">
    <location>
        <begin position="16"/>
        <end position="61"/>
    </location>
</feature>
<dbReference type="PANTHER" id="PTHR47506">
    <property type="entry name" value="TRANSCRIPTIONAL REGULATORY PROTEIN"/>
    <property type="match status" value="1"/>
</dbReference>
<keyword evidence="1" id="KW-0805">Transcription regulation</keyword>
<dbReference type="RefSeq" id="WP_039630960.1">
    <property type="nucleotide sequence ID" value="NZ_AYSO01000013.1"/>
</dbReference>
<protein>
    <submittedName>
        <fullName evidence="6">Bacterial regulatory s, tetR family protein</fullName>
    </submittedName>
</protein>
<dbReference type="SUPFAM" id="SSF48498">
    <property type="entry name" value="Tetracyclin repressor-like, C-terminal domain"/>
    <property type="match status" value="1"/>
</dbReference>
<gene>
    <name evidence="6" type="ORF">U732_3703</name>
</gene>
<organism evidence="6 7">
    <name type="scientific">Clostridium argentinense CDC 2741</name>
    <dbReference type="NCBI Taxonomy" id="1418104"/>
    <lineage>
        <taxon>Bacteria</taxon>
        <taxon>Bacillati</taxon>
        <taxon>Bacillota</taxon>
        <taxon>Clostridia</taxon>
        <taxon>Eubacteriales</taxon>
        <taxon>Clostridiaceae</taxon>
        <taxon>Clostridium</taxon>
    </lineage>
</organism>